<dbReference type="Gene3D" id="3.20.20.140">
    <property type="entry name" value="Metal-dependent hydrolases"/>
    <property type="match status" value="1"/>
</dbReference>
<dbReference type="InterPro" id="IPR003141">
    <property type="entry name" value="Pol/His_phosphatase_N"/>
</dbReference>
<evidence type="ECO:0000313" key="2">
    <source>
        <dbReference type="EMBL" id="GAP41286.1"/>
    </source>
</evidence>
<dbReference type="SMART" id="SM00481">
    <property type="entry name" value="POLIIIAc"/>
    <property type="match status" value="1"/>
</dbReference>
<dbReference type="CDD" id="cd07432">
    <property type="entry name" value="PHP_HisPPase"/>
    <property type="match status" value="1"/>
</dbReference>
<dbReference type="EMBL" id="DF968181">
    <property type="protein sequence ID" value="GAP41286.1"/>
    <property type="molecule type" value="Genomic_DNA"/>
</dbReference>
<gene>
    <name evidence="2" type="ORF">ATC1_131271</name>
</gene>
<evidence type="ECO:0000259" key="1">
    <source>
        <dbReference type="SMART" id="SM00481"/>
    </source>
</evidence>
<sequence length="354" mass="40599">MEEITVNLHNHSNMSDGSGTFYEIAQAGLDAGIDVIVTTDHNIYIQDNDKYYYRDGKRVLLLTGEEIHNPKNPHQNHLLILNYGKEASSRSSDLQDLIDDVNKTQSISILAHPFDQGLSLLREPSIPWTNWEIKNFTGLEIFNLSSEFKKQSHNIFQIVKNALDQKSFPVGPDENSIIKWDELLCKGIAVNAYSASDAHQKVRRIGPFRLITFPYAFHFSALNNHLYVPEKLSGNLLKDKELIYNSLRIGRSFVGFDLVAPTTGFRFFAEGENRKAWPGERMSIRNGVTIKIDIPQESICRLIHNGNVVRQWEKIKSVPVNITETGYYRVECYLPYRHKLRGWIYSNPIYLLKG</sequence>
<organism evidence="2">
    <name type="scientific">Flexilinea flocculi</name>
    <dbReference type="NCBI Taxonomy" id="1678840"/>
    <lineage>
        <taxon>Bacteria</taxon>
        <taxon>Bacillati</taxon>
        <taxon>Chloroflexota</taxon>
        <taxon>Anaerolineae</taxon>
        <taxon>Anaerolineales</taxon>
        <taxon>Anaerolineaceae</taxon>
        <taxon>Flexilinea</taxon>
    </lineage>
</organism>
<accession>A0A0S7BWB7</accession>
<evidence type="ECO:0000313" key="3">
    <source>
        <dbReference type="Proteomes" id="UP000053370"/>
    </source>
</evidence>
<dbReference type="OrthoDB" id="9801679at2"/>
<dbReference type="Proteomes" id="UP000053370">
    <property type="component" value="Unassembled WGS sequence"/>
</dbReference>
<protein>
    <submittedName>
        <fullName evidence="2">Protein containing PHP domain</fullName>
    </submittedName>
</protein>
<dbReference type="AlphaFoldDB" id="A0A0S7BWB7"/>
<name>A0A0S7BWB7_9CHLR</name>
<keyword evidence="3" id="KW-1185">Reference proteome</keyword>
<feature type="domain" description="Polymerase/histidinol phosphatase N-terminal" evidence="1">
    <location>
        <begin position="6"/>
        <end position="71"/>
    </location>
</feature>
<dbReference type="RefSeq" id="WP_152024305.1">
    <property type="nucleotide sequence ID" value="NZ_DF968181.1"/>
</dbReference>
<dbReference type="NCBIfam" id="NF038032">
    <property type="entry name" value="CehA_McbA_metalo"/>
    <property type="match status" value="1"/>
</dbReference>
<dbReference type="InterPro" id="IPR016195">
    <property type="entry name" value="Pol/histidinol_Pase-like"/>
</dbReference>
<proteinExistence type="predicted"/>
<reference evidence="2" key="1">
    <citation type="journal article" date="2015" name="Genome Announc.">
        <title>Draft Genome Sequence of Anaerolineae Strain TC1, a Novel Isolate from a Methanogenic Wastewater Treatment System.</title>
        <authorList>
            <person name="Matsuura N."/>
            <person name="Tourlousse D.M."/>
            <person name="Sun L."/>
            <person name="Toyonaga M."/>
            <person name="Kuroda K."/>
            <person name="Ohashi A."/>
            <person name="Cruz R."/>
            <person name="Yamaguchi T."/>
            <person name="Sekiguchi Y."/>
        </authorList>
    </citation>
    <scope>NUCLEOTIDE SEQUENCE [LARGE SCALE GENOMIC DNA]</scope>
    <source>
        <strain evidence="2">TC1</strain>
    </source>
</reference>
<dbReference type="STRING" id="1678840.ATC1_131271"/>
<dbReference type="SUPFAM" id="SSF89550">
    <property type="entry name" value="PHP domain-like"/>
    <property type="match status" value="1"/>
</dbReference>